<name>A0ACC3NXQ3_9PEZI</name>
<evidence type="ECO:0000313" key="1">
    <source>
        <dbReference type="EMBL" id="KAK3724215.1"/>
    </source>
</evidence>
<accession>A0ACC3NXQ3</accession>
<protein>
    <submittedName>
        <fullName evidence="1">Uncharacterized protein</fullName>
    </submittedName>
</protein>
<comment type="caution">
    <text evidence="1">The sequence shown here is derived from an EMBL/GenBank/DDBJ whole genome shotgun (WGS) entry which is preliminary data.</text>
</comment>
<dbReference type="EMBL" id="JAUTXU010000006">
    <property type="protein sequence ID" value="KAK3724215.1"/>
    <property type="molecule type" value="Genomic_DNA"/>
</dbReference>
<evidence type="ECO:0000313" key="2">
    <source>
        <dbReference type="Proteomes" id="UP001281147"/>
    </source>
</evidence>
<proteinExistence type="predicted"/>
<organism evidence="1 2">
    <name type="scientific">Vermiconidia calcicola</name>
    <dbReference type="NCBI Taxonomy" id="1690605"/>
    <lineage>
        <taxon>Eukaryota</taxon>
        <taxon>Fungi</taxon>
        <taxon>Dikarya</taxon>
        <taxon>Ascomycota</taxon>
        <taxon>Pezizomycotina</taxon>
        <taxon>Dothideomycetes</taxon>
        <taxon>Dothideomycetidae</taxon>
        <taxon>Mycosphaerellales</taxon>
        <taxon>Extremaceae</taxon>
        <taxon>Vermiconidia</taxon>
    </lineage>
</organism>
<keyword evidence="2" id="KW-1185">Reference proteome</keyword>
<gene>
    <name evidence="1" type="ORF">LTR37_001340</name>
</gene>
<dbReference type="Proteomes" id="UP001281147">
    <property type="component" value="Unassembled WGS sequence"/>
</dbReference>
<reference evidence="1" key="1">
    <citation type="submission" date="2023-07" db="EMBL/GenBank/DDBJ databases">
        <title>Black Yeasts Isolated from many extreme environments.</title>
        <authorList>
            <person name="Coleine C."/>
            <person name="Stajich J.E."/>
            <person name="Selbmann L."/>
        </authorList>
    </citation>
    <scope>NUCLEOTIDE SEQUENCE</scope>
    <source>
        <strain evidence="1">CCFEE 5714</strain>
    </source>
</reference>
<sequence length="105" mass="11824">MEGSFRREGYFHCSCAKPNNDMLSGTRRWEVLKMTWYRYDGMSSLGYMPMVVSGLCIPLQVMLDLSVSNMPGARAGLNPSEFLKCLSADSSYARGYTQIAECWEA</sequence>